<dbReference type="PROSITE" id="PS50082">
    <property type="entry name" value="WD_REPEATS_2"/>
    <property type="match status" value="13"/>
</dbReference>
<dbReference type="SMART" id="SM00320">
    <property type="entry name" value="WD40"/>
    <property type="match status" value="13"/>
</dbReference>
<dbReference type="FunFam" id="2.130.10.10:FF:002144">
    <property type="entry name" value="Uncharacterized protein"/>
    <property type="match status" value="1"/>
</dbReference>
<feature type="repeat" description="WD" evidence="3">
    <location>
        <begin position="475"/>
        <end position="516"/>
    </location>
</feature>
<feature type="repeat" description="WD" evidence="3">
    <location>
        <begin position="885"/>
        <end position="926"/>
    </location>
</feature>
<feature type="repeat" description="WD" evidence="3">
    <location>
        <begin position="927"/>
        <end position="968"/>
    </location>
</feature>
<gene>
    <name evidence="4" type="ORF">GSPATT00023520001</name>
</gene>
<dbReference type="OrthoDB" id="338608at2759"/>
<dbReference type="InterPro" id="IPR019775">
    <property type="entry name" value="WD40_repeat_CS"/>
</dbReference>
<dbReference type="Gene3D" id="2.130.10.10">
    <property type="entry name" value="YVTN repeat-like/Quinoprotein amine dehydrogenase"/>
    <property type="match status" value="7"/>
</dbReference>
<dbReference type="SUPFAM" id="SSF50978">
    <property type="entry name" value="WD40 repeat-like"/>
    <property type="match status" value="1"/>
</dbReference>
<evidence type="ECO:0000256" key="3">
    <source>
        <dbReference type="PROSITE-ProRule" id="PRU00221"/>
    </source>
</evidence>
<feature type="repeat" description="WD" evidence="3">
    <location>
        <begin position="843"/>
        <end position="884"/>
    </location>
</feature>
<dbReference type="PROSITE" id="PS50294">
    <property type="entry name" value="WD_REPEATS_REGION"/>
    <property type="match status" value="13"/>
</dbReference>
<dbReference type="InterPro" id="IPR011047">
    <property type="entry name" value="Quinoprotein_ADH-like_sf"/>
</dbReference>
<feature type="repeat" description="WD" evidence="3">
    <location>
        <begin position="717"/>
        <end position="758"/>
    </location>
</feature>
<dbReference type="CDD" id="cd00200">
    <property type="entry name" value="WD40"/>
    <property type="match status" value="2"/>
</dbReference>
<keyword evidence="2" id="KW-0677">Repeat</keyword>
<dbReference type="EMBL" id="CT868659">
    <property type="protein sequence ID" value="CAK90344.1"/>
    <property type="molecule type" value="Genomic_DNA"/>
</dbReference>
<dbReference type="OMA" id="DYNENSW"/>
<dbReference type="Gene3D" id="2.160.20.80">
    <property type="entry name" value="E3 ubiquitin-protein ligase SopA"/>
    <property type="match status" value="1"/>
</dbReference>
<dbReference type="InterPro" id="IPR036322">
    <property type="entry name" value="WD40_repeat_dom_sf"/>
</dbReference>
<feature type="repeat" description="WD" evidence="3">
    <location>
        <begin position="559"/>
        <end position="600"/>
    </location>
</feature>
<dbReference type="STRING" id="5888.A0E4X7"/>
<keyword evidence="5" id="KW-1185">Reference proteome</keyword>
<evidence type="ECO:0000313" key="4">
    <source>
        <dbReference type="EMBL" id="CAK90344.1"/>
    </source>
</evidence>
<evidence type="ECO:0000256" key="2">
    <source>
        <dbReference type="ARBA" id="ARBA00022737"/>
    </source>
</evidence>
<dbReference type="AlphaFoldDB" id="A0E4X7"/>
<reference evidence="4 5" key="1">
    <citation type="journal article" date="2006" name="Nature">
        <title>Global trends of whole-genome duplications revealed by the ciliate Paramecium tetraurelia.</title>
        <authorList>
            <consortium name="Genoscope"/>
            <person name="Aury J.-M."/>
            <person name="Jaillon O."/>
            <person name="Duret L."/>
            <person name="Noel B."/>
            <person name="Jubin C."/>
            <person name="Porcel B.M."/>
            <person name="Segurens B."/>
            <person name="Daubin V."/>
            <person name="Anthouard V."/>
            <person name="Aiach N."/>
            <person name="Arnaiz O."/>
            <person name="Billaut A."/>
            <person name="Beisson J."/>
            <person name="Blanc I."/>
            <person name="Bouhouche K."/>
            <person name="Camara F."/>
            <person name="Duharcourt S."/>
            <person name="Guigo R."/>
            <person name="Gogendeau D."/>
            <person name="Katinka M."/>
            <person name="Keller A.-M."/>
            <person name="Kissmehl R."/>
            <person name="Klotz C."/>
            <person name="Koll F."/>
            <person name="Le Moue A."/>
            <person name="Lepere C."/>
            <person name="Malinsky S."/>
            <person name="Nowacki M."/>
            <person name="Nowak J.K."/>
            <person name="Plattner H."/>
            <person name="Poulain J."/>
            <person name="Ruiz F."/>
            <person name="Serrano V."/>
            <person name="Zagulski M."/>
            <person name="Dessen P."/>
            <person name="Betermier M."/>
            <person name="Weissenbach J."/>
            <person name="Scarpelli C."/>
            <person name="Schachter V."/>
            <person name="Sperling L."/>
            <person name="Meyer E."/>
            <person name="Cohen J."/>
            <person name="Wincker P."/>
        </authorList>
    </citation>
    <scope>NUCLEOTIDE SEQUENCE [LARGE SCALE GENOMIC DNA]</scope>
    <source>
        <strain evidence="4 5">Stock d4-2</strain>
    </source>
</reference>
<feature type="repeat" description="WD" evidence="3">
    <location>
        <begin position="801"/>
        <end position="842"/>
    </location>
</feature>
<dbReference type="PROSITE" id="PS00678">
    <property type="entry name" value="WD_REPEATS_1"/>
    <property type="match status" value="13"/>
</dbReference>
<evidence type="ECO:0000313" key="5">
    <source>
        <dbReference type="Proteomes" id="UP000000600"/>
    </source>
</evidence>
<dbReference type="GeneID" id="5043526"/>
<dbReference type="Pfam" id="PF00400">
    <property type="entry name" value="WD40"/>
    <property type="match status" value="13"/>
</dbReference>
<feature type="repeat" description="WD" evidence="3">
    <location>
        <begin position="759"/>
        <end position="800"/>
    </location>
</feature>
<dbReference type="InterPro" id="IPR001680">
    <property type="entry name" value="WD40_rpt"/>
</dbReference>
<dbReference type="InParanoid" id="A0E4X7"/>
<keyword evidence="1 3" id="KW-0853">WD repeat</keyword>
<name>A0E4X7_PARTE</name>
<dbReference type="FunFam" id="2.160.20.80:FF:000011">
    <property type="entry name" value="Uncharacterized protein"/>
    <property type="match status" value="1"/>
</dbReference>
<dbReference type="Pfam" id="PF00805">
    <property type="entry name" value="Pentapeptide"/>
    <property type="match status" value="1"/>
</dbReference>
<dbReference type="InterPro" id="IPR001646">
    <property type="entry name" value="5peptide_repeat"/>
</dbReference>
<organism evidence="4 5">
    <name type="scientific">Paramecium tetraurelia</name>
    <dbReference type="NCBI Taxonomy" id="5888"/>
    <lineage>
        <taxon>Eukaryota</taxon>
        <taxon>Sar</taxon>
        <taxon>Alveolata</taxon>
        <taxon>Ciliophora</taxon>
        <taxon>Intramacronucleata</taxon>
        <taxon>Oligohymenophorea</taxon>
        <taxon>Peniculida</taxon>
        <taxon>Parameciidae</taxon>
        <taxon>Paramecium</taxon>
    </lineage>
</organism>
<dbReference type="Proteomes" id="UP000000600">
    <property type="component" value="Unassembled WGS sequence"/>
</dbReference>
<protein>
    <submittedName>
        <fullName evidence="4">Uncharacterized protein</fullName>
    </submittedName>
</protein>
<dbReference type="KEGG" id="ptm:GSPATT00023520001"/>
<sequence>MNCTQHIQNQVSFICIAPHNCQCQRKLCAQCQYGHGVDQKYTVPIEIFEDIRKKKFQGSYLNSTSELTIQRMNFKKMLASALKMLKQIWDELAESIKQIYDLIEMEDKSYLNYFNNNVNPSELSYTQLEKLVQIIIGNALEDWNIEKNSQLKRLEMKKNYWEMEMKGFCQKLNKEMKEIRQIIQKTDNSFENIQSNKEIVQIYNGKQDLYQVLTQTKNIDGYFLNQLILMLKKEKITNFLEFFSEKSQDQTLFQFITNLMYNISEIDFNKENYSTENYEQIRKDLIKQISYDQHISEFLKFLVHLTAIDKRFLQCGSNSLHLLVEMKVDLRKQNFENIRIRDTSIVGGNFVRCNFNGSEFDNVDISGVNLNQASLFNCKWKNIKIHELNKLNGHSGTINTLCFSPDGTTLASGSDDISIRLWDVKTGQQIAKIDGHSHYVMSVNFSPDGTTLASGSEDNSIRLWNVKTGQLKAKLDGHSSTVYSVNFSPDGTTLASGSRDKSIRLWDVKTGQQKDKLDGHLNWVYSVIFSPDGTTLASGSVDNSIRLWDVKTGQQRDKLDGHSNWVYSVIFSLDGTTLASGGRDNSICLWDVKTGQQRAKLDGHLGYVYSINFSPDGTTLASGSVDSSIRLWDVKTGQLKDQSISLLMVRYQHLGSVDNSIRLWDGQTGQQNSKLYGHLSCVNQICFSPDGTTLASGSSDNSIRLWNVKTGEQKAKLEGHSSDVYSVNFSPDGTMLASGSADNSIRLWDAKTGQQIAKIYGHSNGIISVNFSPDSNKITSGSVDKSVRLWDVKTGQQYVKLDGHLSIVTSVNFSPDGTTLASGSRDSSIRFWDVQTGQQKAKLDGHSGYIYSVNFSPDGTTLASGSVDNSIRFWDVQTGQQKAKLDGHTGYVYSVNFSPDGTTLASGGSDNSIRLWDVKTRQQIAKFDGHSHYVKSVCFSPDSTTLASASRDNSIRLWDVKTAKEILLQDNFYKDLHSQFQMPHQSSSFLLTTRIDGTILRICQNPILEALGTLILKGELVNYQGRNLKSLFQSKGSFIFENNIELKQKNPEKCVLY</sequence>
<accession>A0E4X7</accession>
<proteinExistence type="predicted"/>
<dbReference type="SUPFAM" id="SSF50998">
    <property type="entry name" value="Quinoprotein alcohol dehydrogenase-like"/>
    <property type="match status" value="1"/>
</dbReference>
<feature type="repeat" description="WD" evidence="3">
    <location>
        <begin position="433"/>
        <end position="474"/>
    </location>
</feature>
<feature type="repeat" description="WD" evidence="3">
    <location>
        <begin position="675"/>
        <end position="716"/>
    </location>
</feature>
<dbReference type="InterPro" id="IPR020472">
    <property type="entry name" value="WD40_PAC1"/>
</dbReference>
<feature type="repeat" description="WD" evidence="3">
    <location>
        <begin position="601"/>
        <end position="642"/>
    </location>
</feature>
<feature type="repeat" description="WD" evidence="3">
    <location>
        <begin position="517"/>
        <end position="558"/>
    </location>
</feature>
<dbReference type="eggNOG" id="KOG4155">
    <property type="taxonomic scope" value="Eukaryota"/>
</dbReference>
<evidence type="ECO:0000256" key="1">
    <source>
        <dbReference type="ARBA" id="ARBA00022574"/>
    </source>
</evidence>
<dbReference type="PANTHER" id="PTHR45333:SF1">
    <property type="entry name" value="CHROMOSOME UNDETERMINED SCAFFOLD_625, WHOLE GENOME SHOTGUN SEQUENCE"/>
    <property type="match status" value="1"/>
</dbReference>
<dbReference type="InterPro" id="IPR015943">
    <property type="entry name" value="WD40/YVTN_repeat-like_dom_sf"/>
</dbReference>
<dbReference type="PRINTS" id="PR00320">
    <property type="entry name" value="GPROTEINBRPT"/>
</dbReference>
<dbReference type="PANTHER" id="PTHR45333">
    <property type="entry name" value="MEMBRANE PROTEIN-RELATED"/>
    <property type="match status" value="1"/>
</dbReference>
<dbReference type="HOGENOM" id="CLU_000288_57_13_1"/>
<dbReference type="SUPFAM" id="SSF141571">
    <property type="entry name" value="Pentapeptide repeat-like"/>
    <property type="match status" value="1"/>
</dbReference>
<feature type="repeat" description="WD" evidence="3">
    <location>
        <begin position="391"/>
        <end position="432"/>
    </location>
</feature>
<dbReference type="RefSeq" id="XP_001457741.1">
    <property type="nucleotide sequence ID" value="XM_001457704.1"/>
</dbReference>